<evidence type="ECO:0000256" key="5">
    <source>
        <dbReference type="SAM" id="Phobius"/>
    </source>
</evidence>
<gene>
    <name evidence="6" type="ORF">TAGGR_27</name>
</gene>
<dbReference type="InterPro" id="IPR037673">
    <property type="entry name" value="MSC/AndL"/>
</dbReference>
<dbReference type="GO" id="GO:0008381">
    <property type="term" value="F:mechanosensitive monoatomic ion channel activity"/>
    <property type="evidence" value="ECO:0007669"/>
    <property type="project" value="TreeGrafter"/>
</dbReference>
<dbReference type="Pfam" id="PF01741">
    <property type="entry name" value="MscL"/>
    <property type="match status" value="1"/>
</dbReference>
<dbReference type="Gene3D" id="1.10.1200.120">
    <property type="entry name" value="Large-conductance mechanosensitive channel, MscL, domain 1"/>
    <property type="match status" value="1"/>
</dbReference>
<dbReference type="OrthoDB" id="9810350at2"/>
<dbReference type="RefSeq" id="WP_059176576.1">
    <property type="nucleotide sequence ID" value="NZ_BCNO01000002.1"/>
</dbReference>
<dbReference type="PANTHER" id="PTHR30266:SF2">
    <property type="entry name" value="LARGE-CONDUCTANCE MECHANOSENSITIVE CHANNEL"/>
    <property type="match status" value="1"/>
</dbReference>
<evidence type="ECO:0000256" key="1">
    <source>
        <dbReference type="ARBA" id="ARBA00004141"/>
    </source>
</evidence>
<dbReference type="Proteomes" id="UP000054976">
    <property type="component" value="Unassembled WGS sequence"/>
</dbReference>
<keyword evidence="4 5" id="KW-0472">Membrane</keyword>
<name>A0A0U9HPX6_9BACT</name>
<keyword evidence="3 5" id="KW-1133">Transmembrane helix</keyword>
<protein>
    <submittedName>
        <fullName evidence="6">Large conductance mechanosensitive channel</fullName>
    </submittedName>
</protein>
<comment type="subcellular location">
    <subcellularLocation>
        <location evidence="1">Membrane</location>
        <topology evidence="1">Multi-pass membrane protein</topology>
    </subcellularLocation>
</comment>
<evidence type="ECO:0000256" key="4">
    <source>
        <dbReference type="ARBA" id="ARBA00023136"/>
    </source>
</evidence>
<sequence>MPMIKEFLDFLKEYKVIALAVAFIMGTASTALVKSLVDNIIMPLITPFVPGGGWKTATLSIGPFVIGWGAFLGECINFAIIAFVVFIIAKKVMKQEKVEKI</sequence>
<keyword evidence="7" id="KW-1185">Reference proteome</keyword>
<reference evidence="7" key="1">
    <citation type="submission" date="2016-01" db="EMBL/GenBank/DDBJ databases">
        <title>Draft genome sequence of Thermodesulfovibrio aggregans strain TGE-P1.</title>
        <authorList>
            <person name="Sekiguchi Y."/>
            <person name="Ohashi A."/>
            <person name="Matsuura N."/>
            <person name="Tourlousse M.D."/>
        </authorList>
    </citation>
    <scope>NUCLEOTIDE SEQUENCE [LARGE SCALE GENOMIC DNA]</scope>
    <source>
        <strain evidence="7">TGE-P1</strain>
    </source>
</reference>
<dbReference type="SUPFAM" id="SSF81330">
    <property type="entry name" value="Gated mechanosensitive channel"/>
    <property type="match status" value="1"/>
</dbReference>
<evidence type="ECO:0000313" key="7">
    <source>
        <dbReference type="Proteomes" id="UP000054976"/>
    </source>
</evidence>
<dbReference type="STRING" id="86166.TAGGR_27"/>
<evidence type="ECO:0000313" key="6">
    <source>
        <dbReference type="EMBL" id="GAQ95123.1"/>
    </source>
</evidence>
<feature type="transmembrane region" description="Helical" evidence="5">
    <location>
        <begin position="16"/>
        <end position="37"/>
    </location>
</feature>
<comment type="caution">
    <text evidence="6">The sequence shown here is derived from an EMBL/GenBank/DDBJ whole genome shotgun (WGS) entry which is preliminary data.</text>
</comment>
<dbReference type="EMBL" id="BCNO01000002">
    <property type="protein sequence ID" value="GAQ95123.1"/>
    <property type="molecule type" value="Genomic_DNA"/>
</dbReference>
<keyword evidence="2 5" id="KW-0812">Transmembrane</keyword>
<evidence type="ECO:0000256" key="3">
    <source>
        <dbReference type="ARBA" id="ARBA00022989"/>
    </source>
</evidence>
<dbReference type="GO" id="GO:0016020">
    <property type="term" value="C:membrane"/>
    <property type="evidence" value="ECO:0007669"/>
    <property type="project" value="UniProtKB-SubCell"/>
</dbReference>
<evidence type="ECO:0000256" key="2">
    <source>
        <dbReference type="ARBA" id="ARBA00022692"/>
    </source>
</evidence>
<proteinExistence type="predicted"/>
<accession>A0A0U9HPX6</accession>
<organism evidence="6 7">
    <name type="scientific">Thermodesulfovibrio aggregans</name>
    <dbReference type="NCBI Taxonomy" id="86166"/>
    <lineage>
        <taxon>Bacteria</taxon>
        <taxon>Pseudomonadati</taxon>
        <taxon>Nitrospirota</taxon>
        <taxon>Thermodesulfovibrionia</taxon>
        <taxon>Thermodesulfovibrionales</taxon>
        <taxon>Thermodesulfovibrionaceae</taxon>
        <taxon>Thermodesulfovibrio</taxon>
    </lineage>
</organism>
<dbReference type="PANTHER" id="PTHR30266">
    <property type="entry name" value="MECHANOSENSITIVE CHANNEL MSCL"/>
    <property type="match status" value="1"/>
</dbReference>
<feature type="transmembrane region" description="Helical" evidence="5">
    <location>
        <begin position="65"/>
        <end position="89"/>
    </location>
</feature>
<dbReference type="InterPro" id="IPR036019">
    <property type="entry name" value="MscL_channel"/>
</dbReference>
<dbReference type="AlphaFoldDB" id="A0A0U9HPX6"/>